<keyword evidence="1" id="KW-0863">Zinc-finger</keyword>
<dbReference type="GO" id="GO:0009740">
    <property type="term" value="P:gibberellic acid mediated signaling pathway"/>
    <property type="evidence" value="ECO:0007669"/>
    <property type="project" value="TreeGrafter"/>
</dbReference>
<keyword evidence="5" id="KW-1185">Reference proteome</keyword>
<dbReference type="GO" id="GO:0000976">
    <property type="term" value="F:transcription cis-regulatory region binding"/>
    <property type="evidence" value="ECO:0007669"/>
    <property type="project" value="TreeGrafter"/>
</dbReference>
<organism evidence="4 5">
    <name type="scientific">Kalanchoe fedtschenkoi</name>
    <name type="common">Lavender scallops</name>
    <name type="synonym">South American air plant</name>
    <dbReference type="NCBI Taxonomy" id="63787"/>
    <lineage>
        <taxon>Eukaryota</taxon>
        <taxon>Viridiplantae</taxon>
        <taxon>Streptophyta</taxon>
        <taxon>Embryophyta</taxon>
        <taxon>Tracheophyta</taxon>
        <taxon>Spermatophyta</taxon>
        <taxon>Magnoliopsida</taxon>
        <taxon>eudicotyledons</taxon>
        <taxon>Gunneridae</taxon>
        <taxon>Pentapetalae</taxon>
        <taxon>Saxifragales</taxon>
        <taxon>Crassulaceae</taxon>
        <taxon>Kalanchoe</taxon>
    </lineage>
</organism>
<dbReference type="PANTHER" id="PTHR46353:SF5">
    <property type="entry name" value="ZINC FINGER PROTEIN 5"/>
    <property type="match status" value="1"/>
</dbReference>
<dbReference type="GO" id="GO:0010090">
    <property type="term" value="P:trichome morphogenesis"/>
    <property type="evidence" value="ECO:0007669"/>
    <property type="project" value="InterPro"/>
</dbReference>
<dbReference type="EnsemblPlants" id="Kaladp0050s0114.1.v1.1">
    <property type="protein sequence ID" value="Kaladp0050s0114.1.v1.1.CDS.1"/>
    <property type="gene ID" value="Kaladp0050s0114.v1.1"/>
</dbReference>
<keyword evidence="1" id="KW-0479">Metal-binding</keyword>
<dbReference type="InterPro" id="IPR044299">
    <property type="entry name" value="GIS3/ZFP5/ZFP6"/>
</dbReference>
<dbReference type="Proteomes" id="UP000594263">
    <property type="component" value="Unplaced"/>
</dbReference>
<proteinExistence type="predicted"/>
<dbReference type="GO" id="GO:0009736">
    <property type="term" value="P:cytokinin-activated signaling pathway"/>
    <property type="evidence" value="ECO:0007669"/>
    <property type="project" value="TreeGrafter"/>
</dbReference>
<feature type="region of interest" description="Disordered" evidence="2">
    <location>
        <begin position="29"/>
        <end position="55"/>
    </location>
</feature>
<evidence type="ECO:0000256" key="2">
    <source>
        <dbReference type="SAM" id="MobiDB-lite"/>
    </source>
</evidence>
<dbReference type="SUPFAM" id="SSF57667">
    <property type="entry name" value="beta-beta-alpha zinc fingers"/>
    <property type="match status" value="1"/>
</dbReference>
<dbReference type="Gene3D" id="3.30.160.60">
    <property type="entry name" value="Classic Zinc Finger"/>
    <property type="match status" value="1"/>
</dbReference>
<dbReference type="PROSITE" id="PS00028">
    <property type="entry name" value="ZINC_FINGER_C2H2_1"/>
    <property type="match status" value="1"/>
</dbReference>
<dbReference type="GO" id="GO:0003700">
    <property type="term" value="F:DNA-binding transcription factor activity"/>
    <property type="evidence" value="ECO:0007669"/>
    <property type="project" value="TreeGrafter"/>
</dbReference>
<protein>
    <recommendedName>
        <fullName evidence="3">C2H2-type domain-containing protein</fullName>
    </recommendedName>
</protein>
<dbReference type="Gramene" id="Kaladp0050s0114.1.v1.1">
    <property type="protein sequence ID" value="Kaladp0050s0114.1.v1.1.CDS.1"/>
    <property type="gene ID" value="Kaladp0050s0114.v1.1"/>
</dbReference>
<accession>A0A7N0U0W5</accession>
<evidence type="ECO:0000256" key="1">
    <source>
        <dbReference type="PROSITE-ProRule" id="PRU00042"/>
    </source>
</evidence>
<evidence type="ECO:0000313" key="4">
    <source>
        <dbReference type="EnsemblPlants" id="Kaladp0050s0114.1.v1.1.CDS.1"/>
    </source>
</evidence>
<evidence type="ECO:0000313" key="5">
    <source>
        <dbReference type="Proteomes" id="UP000594263"/>
    </source>
</evidence>
<evidence type="ECO:0000259" key="3">
    <source>
        <dbReference type="PROSITE" id="PS50157"/>
    </source>
</evidence>
<dbReference type="PANTHER" id="PTHR46353">
    <property type="entry name" value="ZINC FINGER PROTEIN 5"/>
    <property type="match status" value="1"/>
</dbReference>
<keyword evidence="1" id="KW-0862">Zinc</keyword>
<name>A0A7N0U0W5_KALFE</name>
<dbReference type="InterPro" id="IPR036236">
    <property type="entry name" value="Znf_C2H2_sf"/>
</dbReference>
<feature type="compositionally biased region" description="Low complexity" evidence="2">
    <location>
        <begin position="37"/>
        <end position="47"/>
    </location>
</feature>
<dbReference type="PROSITE" id="PS50157">
    <property type="entry name" value="ZINC_FINGER_C2H2_2"/>
    <property type="match status" value="1"/>
</dbReference>
<dbReference type="GO" id="GO:0005634">
    <property type="term" value="C:nucleus"/>
    <property type="evidence" value="ECO:0007669"/>
    <property type="project" value="TreeGrafter"/>
</dbReference>
<reference evidence="4" key="1">
    <citation type="submission" date="2021-01" db="UniProtKB">
        <authorList>
            <consortium name="EnsemblPlants"/>
        </authorList>
    </citation>
    <scope>IDENTIFICATION</scope>
</reference>
<sequence length="219" mass="24699">MAKDGASGTYVADSKRLKLFGFELRAERLDEGSPGASDESVNSSSISSEKEGFEKKTTMKMQLEGEKKFECQFCWKRFENSQALGGHQNAHKKERMRRKRLQLQARRSSLVPYLQPNSHNIHYYNDEHISSADPWIHESKFSIYNESSSIVSFGSSLDQRIQYPYEIHEWYDDNLVHSSGGFTLTAGYDFSSGEGKGAAAKPKPGFKQAVDLQLGLSLL</sequence>
<dbReference type="AlphaFoldDB" id="A0A7N0U0W5"/>
<feature type="domain" description="C2H2-type" evidence="3">
    <location>
        <begin position="69"/>
        <end position="96"/>
    </location>
</feature>
<dbReference type="GO" id="GO:0008270">
    <property type="term" value="F:zinc ion binding"/>
    <property type="evidence" value="ECO:0007669"/>
    <property type="project" value="UniProtKB-KW"/>
</dbReference>
<dbReference type="InterPro" id="IPR013087">
    <property type="entry name" value="Znf_C2H2_type"/>
</dbReference>